<dbReference type="Proteomes" id="UP000008428">
    <property type="component" value="Segment"/>
</dbReference>
<reference evidence="1 2" key="1">
    <citation type="journal article" date="2012" name="J. Virol.">
        <title>Complete Genome Sequences of 138 Mycobacteriophages.</title>
        <authorList>
            <consortium name="the Science Education Alliance Phage Hunters Advancing Genomics and Evolutionary Science Program"/>
            <consortium name="the KwaZulu-Natal Research Institute for Tuberculosis and HIV Mycobacterial Genetics Course Students"/>
            <consortium name="the Phage Hunters Integrating Research and Education Program"/>
            <person name="Hatfull G.F."/>
        </authorList>
    </citation>
    <scope>NUCLEOTIDE SEQUENCE [LARGE SCALE GENOMIC DNA]</scope>
</reference>
<organism evidence="1 2">
    <name type="scientific">Mycobacterium phage Optimus</name>
    <dbReference type="NCBI Taxonomy" id="2922218"/>
    <lineage>
        <taxon>Viruses</taxon>
        <taxon>Duplodnaviria</taxon>
        <taxon>Heunggongvirae</taxon>
        <taxon>Uroviricota</taxon>
        <taxon>Caudoviricetes</taxon>
        <taxon>Omegavirus</taxon>
        <taxon>Omegavirus optimus</taxon>
    </lineage>
</organism>
<dbReference type="EMBL" id="JF957059">
    <property type="protein sequence ID" value="AEJ92264.1"/>
    <property type="molecule type" value="Genomic_DNA"/>
</dbReference>
<dbReference type="GeneID" id="40066489"/>
<gene>
    <name evidence="1" type="primary">211</name>
    <name evidence="1" type="ORF">OPTIMUS_211</name>
</gene>
<dbReference type="KEGG" id="vg:40066489"/>
<evidence type="ECO:0000313" key="2">
    <source>
        <dbReference type="Proteomes" id="UP000008428"/>
    </source>
</evidence>
<proteinExistence type="predicted"/>
<dbReference type="RefSeq" id="YP_009591066.1">
    <property type="nucleotide sequence ID" value="NC_041844.1"/>
</dbReference>
<keyword evidence="2" id="KW-1185">Reference proteome</keyword>
<sequence>MMRELLGDSYTVYLADRTGNVMKRTIYPTQTSEVKVAGPMNRKRAMKFAGELDAAHHTLRGRQ</sequence>
<name>G1DAZ9_9CAUD</name>
<evidence type="ECO:0000313" key="1">
    <source>
        <dbReference type="EMBL" id="AEJ92264.1"/>
    </source>
</evidence>
<protein>
    <submittedName>
        <fullName evidence="1">Uncharacterized protein</fullName>
    </submittedName>
</protein>
<accession>G1DAZ9</accession>